<dbReference type="Proteomes" id="UP001610446">
    <property type="component" value="Unassembled WGS sequence"/>
</dbReference>
<reference evidence="3 4" key="1">
    <citation type="submission" date="2024-07" db="EMBL/GenBank/DDBJ databases">
        <title>Section-level genome sequencing and comparative genomics of Aspergillus sections Usti and Cavernicolus.</title>
        <authorList>
            <consortium name="Lawrence Berkeley National Laboratory"/>
            <person name="Nybo J.L."/>
            <person name="Vesth T.C."/>
            <person name="Theobald S."/>
            <person name="Frisvad J.C."/>
            <person name="Larsen T.O."/>
            <person name="Kjaerboelling I."/>
            <person name="Rothschild-Mancinelli K."/>
            <person name="Lyhne E.K."/>
            <person name="Kogle M.E."/>
            <person name="Barry K."/>
            <person name="Clum A."/>
            <person name="Na H."/>
            <person name="Ledsgaard L."/>
            <person name="Lin J."/>
            <person name="Lipzen A."/>
            <person name="Kuo A."/>
            <person name="Riley R."/>
            <person name="Mondo S."/>
            <person name="Labutti K."/>
            <person name="Haridas S."/>
            <person name="Pangalinan J."/>
            <person name="Salamov A.A."/>
            <person name="Simmons B.A."/>
            <person name="Magnuson J.K."/>
            <person name="Chen J."/>
            <person name="Drula E."/>
            <person name="Henrissat B."/>
            <person name="Wiebenga A."/>
            <person name="Lubbers R.J."/>
            <person name="Gomes A.C."/>
            <person name="Makela M.R."/>
            <person name="Stajich J."/>
            <person name="Grigoriev I.V."/>
            <person name="Mortensen U.H."/>
            <person name="De Vries R.P."/>
            <person name="Baker S.E."/>
            <person name="Andersen M.R."/>
        </authorList>
    </citation>
    <scope>NUCLEOTIDE SEQUENCE [LARGE SCALE GENOMIC DNA]</scope>
    <source>
        <strain evidence="3 4">CBS 123904</strain>
    </source>
</reference>
<dbReference type="Gene3D" id="3.30.70.100">
    <property type="match status" value="1"/>
</dbReference>
<dbReference type="SUPFAM" id="SSF54909">
    <property type="entry name" value="Dimeric alpha+beta barrel"/>
    <property type="match status" value="1"/>
</dbReference>
<dbReference type="EMBL" id="JBFXLU010000053">
    <property type="protein sequence ID" value="KAL2847836.1"/>
    <property type="molecule type" value="Genomic_DNA"/>
</dbReference>
<protein>
    <recommendedName>
        <fullName evidence="2">EthD domain-containing protein</fullName>
    </recommendedName>
</protein>
<organism evidence="3 4">
    <name type="scientific">Aspergillus pseudoustus</name>
    <dbReference type="NCBI Taxonomy" id="1810923"/>
    <lineage>
        <taxon>Eukaryota</taxon>
        <taxon>Fungi</taxon>
        <taxon>Dikarya</taxon>
        <taxon>Ascomycota</taxon>
        <taxon>Pezizomycotina</taxon>
        <taxon>Eurotiomycetes</taxon>
        <taxon>Eurotiomycetidae</taxon>
        <taxon>Eurotiales</taxon>
        <taxon>Aspergillaceae</taxon>
        <taxon>Aspergillus</taxon>
        <taxon>Aspergillus subgen. Nidulantes</taxon>
    </lineage>
</organism>
<evidence type="ECO:0000313" key="3">
    <source>
        <dbReference type="EMBL" id="KAL2847836.1"/>
    </source>
</evidence>
<accession>A0ABR4K6A0</accession>
<evidence type="ECO:0000256" key="1">
    <source>
        <dbReference type="ARBA" id="ARBA00005986"/>
    </source>
</evidence>
<comment type="caution">
    <text evidence="3">The sequence shown here is derived from an EMBL/GenBank/DDBJ whole genome shotgun (WGS) entry which is preliminary data.</text>
</comment>
<dbReference type="Pfam" id="PF07110">
    <property type="entry name" value="EthD"/>
    <property type="match status" value="1"/>
</dbReference>
<proteinExistence type="inferred from homology"/>
<dbReference type="InterPro" id="IPR011008">
    <property type="entry name" value="Dimeric_a/b-barrel"/>
</dbReference>
<evidence type="ECO:0000313" key="4">
    <source>
        <dbReference type="Proteomes" id="UP001610446"/>
    </source>
</evidence>
<keyword evidence="4" id="KW-1185">Reference proteome</keyword>
<sequence length="125" mass="14265">MVYALALLCRRKAGLTPAEFKTHFETEHVLLIKRLTGEFFPQSHQRFYIQRGSAEPHAAQMFVGDETEYDAICIMTWADESVAQKYFARVQEPHVLKQVMDDDAAFVERASTKIVALEDLRVTSG</sequence>
<dbReference type="InterPro" id="IPR009799">
    <property type="entry name" value="EthD_dom"/>
</dbReference>
<gene>
    <name evidence="3" type="ORF">BJY01DRAFT_212339</name>
</gene>
<comment type="similarity">
    <text evidence="1">Belongs to the tpcK family.</text>
</comment>
<name>A0ABR4K6A0_9EURO</name>
<feature type="domain" description="EthD" evidence="2">
    <location>
        <begin position="12"/>
        <end position="109"/>
    </location>
</feature>
<evidence type="ECO:0000259" key="2">
    <source>
        <dbReference type="Pfam" id="PF07110"/>
    </source>
</evidence>